<feature type="coiled-coil region" evidence="1">
    <location>
        <begin position="49"/>
        <end position="76"/>
    </location>
</feature>
<sequence>MGAKSKAQEHGLVELIIDKWDGGKNTIVYVTEEVNKKIQELGLKVTISREGIRRVIKSHKEEIEDTQKAIEAAKAMAEVLKDYPGTEMSEAVLMQMTSLIAKDLRTIDSLEFDDPVDLFQSAARVAEAQLKLSNYRTKAIKALEKAKEEIKKELQNAIKNDADLLQRLYVIIDKVEVK</sequence>
<evidence type="ECO:0000256" key="1">
    <source>
        <dbReference type="SAM" id="Coils"/>
    </source>
</evidence>
<dbReference type="RefSeq" id="WP_255805573.1">
    <property type="nucleotide sequence ID" value="NZ_CP038802.1"/>
</dbReference>
<accession>A0ABY5HQ45</accession>
<dbReference type="Proteomes" id="UP001059401">
    <property type="component" value="Chromosome"/>
</dbReference>
<name>A0ABY5HQ45_9SPIR</name>
<evidence type="ECO:0000313" key="3">
    <source>
        <dbReference type="Proteomes" id="UP001059401"/>
    </source>
</evidence>
<dbReference type="Pfam" id="PF11985">
    <property type="entry name" value="Phage_Mu_Gp27"/>
    <property type="match status" value="1"/>
</dbReference>
<gene>
    <name evidence="2" type="ORF">E4N76_00235</name>
</gene>
<keyword evidence="1" id="KW-0175">Coiled coil</keyword>
<feature type="coiled-coil region" evidence="1">
    <location>
        <begin position="136"/>
        <end position="167"/>
    </location>
</feature>
<organism evidence="2 3">
    <name type="scientific">Treponema putidum</name>
    <dbReference type="NCBI Taxonomy" id="221027"/>
    <lineage>
        <taxon>Bacteria</taxon>
        <taxon>Pseudomonadati</taxon>
        <taxon>Spirochaetota</taxon>
        <taxon>Spirochaetia</taxon>
        <taxon>Spirochaetales</taxon>
        <taxon>Treponemataceae</taxon>
        <taxon>Treponema</taxon>
    </lineage>
</organism>
<dbReference type="InterPro" id="IPR021874">
    <property type="entry name" value="Phage_Mu_Gp27"/>
</dbReference>
<keyword evidence="3" id="KW-1185">Reference proteome</keyword>
<reference evidence="2" key="1">
    <citation type="submission" date="2019-04" db="EMBL/GenBank/DDBJ databases">
        <title>Whole genome sequencing of oral phylogroup 2 treponemes.</title>
        <authorList>
            <person name="Chan Y."/>
            <person name="Zeng H.H."/>
            <person name="Yu X.L."/>
            <person name="Leung W.K."/>
            <person name="Watt R.M."/>
        </authorList>
    </citation>
    <scope>NUCLEOTIDE SEQUENCE</scope>
    <source>
        <strain evidence="2">OMZ 847</strain>
    </source>
</reference>
<dbReference type="EMBL" id="CP038802">
    <property type="protein sequence ID" value="UTY27579.1"/>
    <property type="molecule type" value="Genomic_DNA"/>
</dbReference>
<protein>
    <submittedName>
        <fullName evidence="2">DUF3486 family protein</fullName>
    </submittedName>
</protein>
<proteinExistence type="predicted"/>
<evidence type="ECO:0000313" key="2">
    <source>
        <dbReference type="EMBL" id="UTY27579.1"/>
    </source>
</evidence>